<organism evidence="3 4">
    <name type="scientific">Dothidotthia symphoricarpi CBS 119687</name>
    <dbReference type="NCBI Taxonomy" id="1392245"/>
    <lineage>
        <taxon>Eukaryota</taxon>
        <taxon>Fungi</taxon>
        <taxon>Dikarya</taxon>
        <taxon>Ascomycota</taxon>
        <taxon>Pezizomycotina</taxon>
        <taxon>Dothideomycetes</taxon>
        <taxon>Pleosporomycetidae</taxon>
        <taxon>Pleosporales</taxon>
        <taxon>Dothidotthiaceae</taxon>
        <taxon>Dothidotthia</taxon>
    </lineage>
</organism>
<dbReference type="EMBL" id="ML977502">
    <property type="protein sequence ID" value="KAF2131421.1"/>
    <property type="molecule type" value="Genomic_DNA"/>
</dbReference>
<evidence type="ECO:0000256" key="1">
    <source>
        <dbReference type="SAM" id="MobiDB-lite"/>
    </source>
</evidence>
<dbReference type="RefSeq" id="XP_033525808.1">
    <property type="nucleotide sequence ID" value="XM_033670246.1"/>
</dbReference>
<evidence type="ECO:0000313" key="4">
    <source>
        <dbReference type="Proteomes" id="UP000799771"/>
    </source>
</evidence>
<dbReference type="InterPro" id="IPR014752">
    <property type="entry name" value="Arrestin-like_C"/>
</dbReference>
<proteinExistence type="predicted"/>
<keyword evidence="4" id="KW-1185">Reference proteome</keyword>
<dbReference type="InterPro" id="IPR014756">
    <property type="entry name" value="Ig_E-set"/>
</dbReference>
<name>A0A6A6ALS2_9PLEO</name>
<dbReference type="GeneID" id="54410678"/>
<gene>
    <name evidence="3" type="ORF">P153DRAFT_383529</name>
</gene>
<feature type="compositionally biased region" description="Basic and acidic residues" evidence="1">
    <location>
        <begin position="444"/>
        <end position="458"/>
    </location>
</feature>
<evidence type="ECO:0000313" key="3">
    <source>
        <dbReference type="EMBL" id="KAF2131421.1"/>
    </source>
</evidence>
<feature type="compositionally biased region" description="Low complexity" evidence="1">
    <location>
        <begin position="415"/>
        <end position="429"/>
    </location>
</feature>
<sequence length="458" mass="50862">MVLPSLRVIIDGDGNKVYSRGDKVTGRIVCVAEEQEHVESLKVVLTGSCVTKTTRSFFSVGSDISDQLRRDYEERICLFNHEQELVPRSTLRPNKYSWTFEFTFPELTEPHYKRVVHGANYLRRPHPLPPSFQLQTSVPGGAAQVVYSVQAKLKLGGSKGSRRAKHILQYQPKPPGDASRDIQTFSSALYGQTWKPTTAEEDAKPTVNKVFTKVSGRSSSKTEPAPRIVPIISYPERVAPGHHIPLELKLINTRDPLNEAQSECTLDSLSVTLSTYSTSMCGNSSTQPEDIVLKHVPCIARTNMNKSVLFGTAQALTNNFRLVTDTECVPTFKTYTITRRYTLSISIGIKYADQRSTIHFTTPLEILPPRPHRLLPPPLEEGDEIDPLPLYMPRELDMECAPDYELVCALSRTSSASASSTLSRSTSSSFNSGAGTPSTSSSTPDEKMKQPVFRHEEA</sequence>
<dbReference type="AlphaFoldDB" id="A0A6A6ALS2"/>
<dbReference type="InterPro" id="IPR011021">
    <property type="entry name" value="Arrestin-like_N"/>
</dbReference>
<reference evidence="3" key="1">
    <citation type="journal article" date="2020" name="Stud. Mycol.">
        <title>101 Dothideomycetes genomes: a test case for predicting lifestyles and emergence of pathogens.</title>
        <authorList>
            <person name="Haridas S."/>
            <person name="Albert R."/>
            <person name="Binder M."/>
            <person name="Bloem J."/>
            <person name="Labutti K."/>
            <person name="Salamov A."/>
            <person name="Andreopoulos B."/>
            <person name="Baker S."/>
            <person name="Barry K."/>
            <person name="Bills G."/>
            <person name="Bluhm B."/>
            <person name="Cannon C."/>
            <person name="Castanera R."/>
            <person name="Culley D."/>
            <person name="Daum C."/>
            <person name="Ezra D."/>
            <person name="Gonzalez J."/>
            <person name="Henrissat B."/>
            <person name="Kuo A."/>
            <person name="Liang C."/>
            <person name="Lipzen A."/>
            <person name="Lutzoni F."/>
            <person name="Magnuson J."/>
            <person name="Mondo S."/>
            <person name="Nolan M."/>
            <person name="Ohm R."/>
            <person name="Pangilinan J."/>
            <person name="Park H.-J."/>
            <person name="Ramirez L."/>
            <person name="Alfaro M."/>
            <person name="Sun H."/>
            <person name="Tritt A."/>
            <person name="Yoshinaga Y."/>
            <person name="Zwiers L.-H."/>
            <person name="Turgeon B."/>
            <person name="Goodwin S."/>
            <person name="Spatafora J."/>
            <person name="Crous P."/>
            <person name="Grigoriev I."/>
        </authorList>
    </citation>
    <scope>NUCLEOTIDE SEQUENCE</scope>
    <source>
        <strain evidence="3">CBS 119687</strain>
    </source>
</reference>
<feature type="domain" description="Arrestin-like N-terminal" evidence="2">
    <location>
        <begin position="9"/>
        <end position="106"/>
    </location>
</feature>
<protein>
    <recommendedName>
        <fullName evidence="2">Arrestin-like N-terminal domain-containing protein</fullName>
    </recommendedName>
</protein>
<evidence type="ECO:0000259" key="2">
    <source>
        <dbReference type="Pfam" id="PF00339"/>
    </source>
</evidence>
<accession>A0A6A6ALS2</accession>
<feature type="region of interest" description="Disordered" evidence="1">
    <location>
        <begin position="415"/>
        <end position="458"/>
    </location>
</feature>
<dbReference type="Gene3D" id="2.60.40.640">
    <property type="match status" value="1"/>
</dbReference>
<dbReference type="Pfam" id="PF00339">
    <property type="entry name" value="Arrestin_N"/>
    <property type="match status" value="1"/>
</dbReference>
<dbReference type="SUPFAM" id="SSF81296">
    <property type="entry name" value="E set domains"/>
    <property type="match status" value="1"/>
</dbReference>
<dbReference type="OrthoDB" id="2333384at2759"/>
<dbReference type="Proteomes" id="UP000799771">
    <property type="component" value="Unassembled WGS sequence"/>
</dbReference>